<feature type="region of interest" description="Disordered" evidence="1">
    <location>
        <begin position="158"/>
        <end position="177"/>
    </location>
</feature>
<evidence type="ECO:0000256" key="2">
    <source>
        <dbReference type="SAM" id="Phobius"/>
    </source>
</evidence>
<feature type="transmembrane region" description="Helical" evidence="2">
    <location>
        <begin position="34"/>
        <end position="55"/>
    </location>
</feature>
<dbReference type="Proteomes" id="UP000504634">
    <property type="component" value="Unplaced"/>
</dbReference>
<dbReference type="AlphaFoldDB" id="A0A6J2T589"/>
<evidence type="ECO:0000313" key="4">
    <source>
        <dbReference type="RefSeq" id="XP_030370440.1"/>
    </source>
</evidence>
<keyword evidence="2" id="KW-0472">Membrane</keyword>
<evidence type="ECO:0000256" key="1">
    <source>
        <dbReference type="SAM" id="MobiDB-lite"/>
    </source>
</evidence>
<gene>
    <name evidence="4" type="primary">LOC115621058</name>
</gene>
<feature type="region of interest" description="Disordered" evidence="1">
    <location>
        <begin position="103"/>
        <end position="136"/>
    </location>
</feature>
<organism evidence="3 4">
    <name type="scientific">Drosophila lebanonensis</name>
    <name type="common">Fruit fly</name>
    <name type="synonym">Scaptodrosophila lebanonensis</name>
    <dbReference type="NCBI Taxonomy" id="7225"/>
    <lineage>
        <taxon>Eukaryota</taxon>
        <taxon>Metazoa</taxon>
        <taxon>Ecdysozoa</taxon>
        <taxon>Arthropoda</taxon>
        <taxon>Hexapoda</taxon>
        <taxon>Insecta</taxon>
        <taxon>Pterygota</taxon>
        <taxon>Neoptera</taxon>
        <taxon>Endopterygota</taxon>
        <taxon>Diptera</taxon>
        <taxon>Brachycera</taxon>
        <taxon>Muscomorpha</taxon>
        <taxon>Ephydroidea</taxon>
        <taxon>Drosophilidae</taxon>
        <taxon>Scaptodrosophila</taxon>
    </lineage>
</organism>
<dbReference type="RefSeq" id="XP_030370440.1">
    <property type="nucleotide sequence ID" value="XM_030514580.1"/>
</dbReference>
<feature type="transmembrane region" description="Helical" evidence="2">
    <location>
        <begin position="320"/>
        <end position="341"/>
    </location>
</feature>
<feature type="transmembrane region" description="Helical" evidence="2">
    <location>
        <begin position="209"/>
        <end position="233"/>
    </location>
</feature>
<dbReference type="OrthoDB" id="8173371at2759"/>
<keyword evidence="2" id="KW-1133">Transmembrane helix</keyword>
<feature type="transmembrane region" description="Helical" evidence="2">
    <location>
        <begin position="245"/>
        <end position="268"/>
    </location>
</feature>
<keyword evidence="2" id="KW-0812">Transmembrane</keyword>
<reference evidence="4" key="1">
    <citation type="submission" date="2025-08" db="UniProtKB">
        <authorList>
            <consortium name="RefSeq"/>
        </authorList>
    </citation>
    <scope>IDENTIFICATION</scope>
    <source>
        <strain evidence="4">11010-0011.00</strain>
        <tissue evidence="4">Whole body</tissue>
    </source>
</reference>
<keyword evidence="3" id="KW-1185">Reference proteome</keyword>
<protein>
    <submittedName>
        <fullName evidence="4">Uncharacterized protein LOC115621058 isoform X1</fullName>
    </submittedName>
</protein>
<evidence type="ECO:0000313" key="3">
    <source>
        <dbReference type="Proteomes" id="UP000504634"/>
    </source>
</evidence>
<accession>A0A6J2T589</accession>
<sequence length="429" mass="48511">MLRNTPQRIRRLGNSLHMLTKEAHREVLRCEHTVICLMVLVAICSIIWSISLHVLSGNFSDGLFSAKLEFRERDFSQMDNRSREIFYHDLARVTEGVYDVDVRGEKTGKPLGTTGGDASPSGNDEPQQGESQTKKPKVYKIEHVYESKQNAPKLALLLSPDRKMPPPPTTTTDAPPKIVFNPEADRQFLSSMSIDERATHWNFGASAQFVYAFPFISEITAIIWTAMCLVFQTGTKKTWGLPKPWRIVVPSIVIFSIMSLGSLIYIILTNRYLKHLCGDLLSNLSNPSALSCGDAFALLRPFIREHRLSYDVHLELFRCSYILSMLLWVVALLVMVLRYVFAVDFQLVDIDDMFGCRPESCQPIQPVCTYNLVSQNSPQHQAQTRPRSEDDFQSAKSRLSDVVTVTPLLETVSQAHVQQQVYLPTVTKA</sequence>
<dbReference type="GeneID" id="115621058"/>
<feature type="compositionally biased region" description="Polar residues" evidence="1">
    <location>
        <begin position="120"/>
        <end position="131"/>
    </location>
</feature>
<proteinExistence type="predicted"/>
<name>A0A6J2T589_DROLE</name>